<feature type="active site" description="Acyl-ester intermediate" evidence="13">
    <location>
        <position position="52"/>
    </location>
</feature>
<dbReference type="PATRIC" id="fig|119224.3.peg.1586"/>
<evidence type="ECO:0000256" key="3">
    <source>
        <dbReference type="ARBA" id="ARBA00007164"/>
    </source>
</evidence>
<dbReference type="GO" id="GO:0008360">
    <property type="term" value="P:regulation of cell shape"/>
    <property type="evidence" value="ECO:0007669"/>
    <property type="project" value="UniProtKB-KW"/>
</dbReference>
<evidence type="ECO:0000256" key="7">
    <source>
        <dbReference type="ARBA" id="ARBA00022729"/>
    </source>
</evidence>
<evidence type="ECO:0000256" key="6">
    <source>
        <dbReference type="ARBA" id="ARBA00022670"/>
    </source>
</evidence>
<dbReference type="Gene3D" id="2.60.410.10">
    <property type="entry name" value="D-Ala-D-Ala carboxypeptidase, C-terminal domain"/>
    <property type="match status" value="1"/>
</dbReference>
<dbReference type="SMART" id="SM00936">
    <property type="entry name" value="PBP5_C"/>
    <property type="match status" value="1"/>
</dbReference>
<evidence type="ECO:0000256" key="1">
    <source>
        <dbReference type="ARBA" id="ARBA00003217"/>
    </source>
</evidence>
<evidence type="ECO:0000256" key="2">
    <source>
        <dbReference type="ARBA" id="ARBA00004752"/>
    </source>
</evidence>
<evidence type="ECO:0000256" key="4">
    <source>
        <dbReference type="ARBA" id="ARBA00012448"/>
    </source>
</evidence>
<feature type="active site" evidence="13">
    <location>
        <position position="115"/>
    </location>
</feature>
<dbReference type="InterPro" id="IPR012338">
    <property type="entry name" value="Beta-lactam/transpept-like"/>
</dbReference>
<protein>
    <recommendedName>
        <fullName evidence="4">serine-type D-Ala-D-Ala carboxypeptidase</fullName>
        <ecNumber evidence="4">3.4.16.4</ecNumber>
    </recommendedName>
</protein>
<comment type="similarity">
    <text evidence="3 15">Belongs to the peptidase S11 family.</text>
</comment>
<evidence type="ECO:0000313" key="18">
    <source>
        <dbReference type="Proteomes" id="UP000049578"/>
    </source>
</evidence>
<evidence type="ECO:0000256" key="11">
    <source>
        <dbReference type="ARBA" id="ARBA00023316"/>
    </source>
</evidence>
<accession>A0A0P6S8W1</accession>
<keyword evidence="11" id="KW-0961">Cell wall biogenesis/degradation</keyword>
<keyword evidence="9" id="KW-0133">Cell shape</keyword>
<dbReference type="GO" id="GO:0009252">
    <property type="term" value="P:peptidoglycan biosynthetic process"/>
    <property type="evidence" value="ECO:0007669"/>
    <property type="project" value="UniProtKB-UniPathway"/>
</dbReference>
<dbReference type="UniPathway" id="UPA00219"/>
<feature type="binding site" evidence="14">
    <location>
        <position position="235"/>
    </location>
    <ligand>
        <name>substrate</name>
    </ligand>
</feature>
<evidence type="ECO:0000256" key="12">
    <source>
        <dbReference type="ARBA" id="ARBA00034000"/>
    </source>
</evidence>
<comment type="caution">
    <text evidence="17">The sequence shown here is derived from an EMBL/GenBank/DDBJ whole genome shotgun (WGS) entry which is preliminary data.</text>
</comment>
<dbReference type="PRINTS" id="PR00725">
    <property type="entry name" value="DADACBPTASE1"/>
</dbReference>
<dbReference type="InterPro" id="IPR015956">
    <property type="entry name" value="Peniciliin-bd_prot_C_sf"/>
</dbReference>
<evidence type="ECO:0000256" key="8">
    <source>
        <dbReference type="ARBA" id="ARBA00022801"/>
    </source>
</evidence>
<name>A0A0P6S8W1_9STRE</name>
<keyword evidence="5" id="KW-0121">Carboxypeptidase</keyword>
<dbReference type="Pfam" id="PF07943">
    <property type="entry name" value="PBP5_C"/>
    <property type="match status" value="1"/>
</dbReference>
<dbReference type="InterPro" id="IPR018044">
    <property type="entry name" value="Peptidase_S11"/>
</dbReference>
<dbReference type="PANTHER" id="PTHR21581:SF11">
    <property type="entry name" value="D-ALANYL-D-ALANINE CARBOXYPEPTIDASE DACA"/>
    <property type="match status" value="1"/>
</dbReference>
<evidence type="ECO:0000256" key="9">
    <source>
        <dbReference type="ARBA" id="ARBA00022960"/>
    </source>
</evidence>
<keyword evidence="6" id="KW-0645">Protease</keyword>
<dbReference type="GO" id="GO:0009002">
    <property type="term" value="F:serine-type D-Ala-D-Ala carboxypeptidase activity"/>
    <property type="evidence" value="ECO:0007669"/>
    <property type="project" value="UniProtKB-EC"/>
</dbReference>
<dbReference type="Proteomes" id="UP000049578">
    <property type="component" value="Unassembled WGS sequence"/>
</dbReference>
<dbReference type="PANTHER" id="PTHR21581">
    <property type="entry name" value="D-ALANYL-D-ALANINE CARBOXYPEPTIDASE"/>
    <property type="match status" value="1"/>
</dbReference>
<evidence type="ECO:0000256" key="10">
    <source>
        <dbReference type="ARBA" id="ARBA00022984"/>
    </source>
</evidence>
<reference evidence="17 18" key="1">
    <citation type="submission" date="2015-08" db="EMBL/GenBank/DDBJ databases">
        <title>Genome sequence of Streptococcus phocae subsp. phocae ATCC 51973T isolated from liver specimen obtained from seal.</title>
        <authorList>
            <person name="Avendano-Herrera R."/>
        </authorList>
    </citation>
    <scope>NUCLEOTIDE SEQUENCE [LARGE SCALE GENOMIC DNA]</scope>
    <source>
        <strain evidence="17 18">ATCC 51973</strain>
    </source>
</reference>
<dbReference type="STRING" id="119224.AKK44_01965"/>
<proteinExistence type="inferred from homology"/>
<organism evidence="17 18">
    <name type="scientific">Streptococcus phocae</name>
    <dbReference type="NCBI Taxonomy" id="119224"/>
    <lineage>
        <taxon>Bacteria</taxon>
        <taxon>Bacillati</taxon>
        <taxon>Bacillota</taxon>
        <taxon>Bacilli</taxon>
        <taxon>Lactobacillales</taxon>
        <taxon>Streptococcaceae</taxon>
        <taxon>Streptococcus</taxon>
    </lineage>
</organism>
<keyword evidence="7" id="KW-0732">Signal</keyword>
<dbReference type="InterPro" id="IPR012907">
    <property type="entry name" value="Peptidase_S11_C"/>
</dbReference>
<evidence type="ECO:0000256" key="13">
    <source>
        <dbReference type="PIRSR" id="PIRSR618044-1"/>
    </source>
</evidence>
<dbReference type="Pfam" id="PF00768">
    <property type="entry name" value="Peptidase_S11"/>
    <property type="match status" value="1"/>
</dbReference>
<dbReference type="AlphaFoldDB" id="A0A0P6S8W1"/>
<dbReference type="InterPro" id="IPR001967">
    <property type="entry name" value="Peptidase_S11_N"/>
</dbReference>
<sequence length="407" mass="44788">MATIVVGFHLSLATIVLGNDFEVSAEHAIAIEVQTGKVLYEKDAKKRDGIASMTKLLTAYLVLKEIKQGGLTLSDDVPISDDAYALTQNHALSNVPLDKRHYSVEDLLKATLVASSNSAAIALAEHISGTEAQFVDLMKAQLATWDIHDVKLINASGLPNTFLKHRLYPGSQISDENEMSAQDVAKMAMHLIEEFPEILLITKEPYVFFDGSAIQSFNHLLPGMSAARETVDGLKTGTTTFAGQCLVTSSIENGMRIITVIMNADNAENDADARFHASDNLLTHIATTYRKETLVQKGQVIPNKKLAIINGKEKSISVYAEQPVSVITSDKDPHQSSKDLLLSPTTSEAPIEHRQRVGYVTVSPLSKKERFLKQPYKIPIRAAKAVSKAPFPVIWWQKIVRFINEQL</sequence>
<dbReference type="Gene3D" id="3.40.710.10">
    <property type="entry name" value="DD-peptidase/beta-lactamase superfamily"/>
    <property type="match status" value="1"/>
</dbReference>
<dbReference type="SUPFAM" id="SSF56601">
    <property type="entry name" value="beta-lactamase/transpeptidase-like"/>
    <property type="match status" value="1"/>
</dbReference>
<dbReference type="InterPro" id="IPR037167">
    <property type="entry name" value="Peptidase_S11_C_sf"/>
</dbReference>
<comment type="pathway">
    <text evidence="2">Cell wall biogenesis; peptidoglycan biosynthesis.</text>
</comment>
<feature type="domain" description="Peptidase S11 D-Ala-D-Ala carboxypeptidase A C-terminal" evidence="16">
    <location>
        <begin position="289"/>
        <end position="388"/>
    </location>
</feature>
<dbReference type="GO" id="GO:0006508">
    <property type="term" value="P:proteolysis"/>
    <property type="evidence" value="ECO:0007669"/>
    <property type="project" value="UniProtKB-KW"/>
</dbReference>
<gene>
    <name evidence="17" type="ORF">AKK44_01965</name>
</gene>
<evidence type="ECO:0000256" key="5">
    <source>
        <dbReference type="ARBA" id="ARBA00022645"/>
    </source>
</evidence>
<evidence type="ECO:0000313" key="17">
    <source>
        <dbReference type="EMBL" id="KPJ22966.1"/>
    </source>
</evidence>
<evidence type="ECO:0000256" key="14">
    <source>
        <dbReference type="PIRSR" id="PIRSR618044-2"/>
    </source>
</evidence>
<keyword evidence="18" id="KW-1185">Reference proteome</keyword>
<dbReference type="NCBIfam" id="NF038273">
    <property type="entry name" value="strep_PBP3"/>
    <property type="match status" value="1"/>
</dbReference>
<dbReference type="EC" id="3.4.16.4" evidence="4"/>
<keyword evidence="10" id="KW-0573">Peptidoglycan synthesis</keyword>
<comment type="catalytic activity">
    <reaction evidence="12">
        <text>Preferential cleavage: (Ac)2-L-Lys-D-Ala-|-D-Ala. Also transpeptidation of peptidyl-alanyl moieties that are N-acyl substituents of D-alanine.</text>
        <dbReference type="EC" id="3.4.16.4"/>
    </reaction>
</comment>
<dbReference type="EMBL" id="LHQM01000007">
    <property type="protein sequence ID" value="KPJ22966.1"/>
    <property type="molecule type" value="Genomic_DNA"/>
</dbReference>
<feature type="active site" description="Proton acceptor" evidence="13">
    <location>
        <position position="55"/>
    </location>
</feature>
<dbReference type="SUPFAM" id="SSF69189">
    <property type="entry name" value="Penicillin-binding protein associated domain"/>
    <property type="match status" value="1"/>
</dbReference>
<evidence type="ECO:0000259" key="16">
    <source>
        <dbReference type="SMART" id="SM00936"/>
    </source>
</evidence>
<evidence type="ECO:0000256" key="15">
    <source>
        <dbReference type="RuleBase" id="RU004016"/>
    </source>
</evidence>
<keyword evidence="8" id="KW-0378">Hydrolase</keyword>
<dbReference type="GO" id="GO:0071555">
    <property type="term" value="P:cell wall organization"/>
    <property type="evidence" value="ECO:0007669"/>
    <property type="project" value="UniProtKB-KW"/>
</dbReference>
<comment type="function">
    <text evidence="1">Removes C-terminal D-alanyl residues from sugar-peptide cell wall precursors.</text>
</comment>